<protein>
    <recommendedName>
        <fullName evidence="4">Collagen-like protein</fullName>
    </recommendedName>
</protein>
<feature type="compositionally biased region" description="Basic and acidic residues" evidence="1">
    <location>
        <begin position="129"/>
        <end position="140"/>
    </location>
</feature>
<dbReference type="RefSeq" id="WP_200408499.1">
    <property type="nucleotide sequence ID" value="NZ_CP062943.1"/>
</dbReference>
<evidence type="ECO:0000313" key="3">
    <source>
        <dbReference type="Proteomes" id="UP000593918"/>
    </source>
</evidence>
<evidence type="ECO:0000313" key="2">
    <source>
        <dbReference type="EMBL" id="QOL55876.1"/>
    </source>
</evidence>
<dbReference type="Proteomes" id="UP000593918">
    <property type="component" value="Chromosome"/>
</dbReference>
<reference evidence="2 3" key="1">
    <citation type="submission" date="2020-10" db="EMBL/GenBank/DDBJ databases">
        <title>Genome sequencing of Bifidobacterium longum subsp. longum KCTC 5915.</title>
        <authorList>
            <person name="Kim J."/>
        </authorList>
    </citation>
    <scope>NUCLEOTIDE SEQUENCE [LARGE SCALE GENOMIC DNA]</scope>
    <source>
        <strain evidence="2 3">KCTC 5915</strain>
    </source>
</reference>
<sequence length="176" mass="19191">MTTVHFQIGRPSRDGPEPSRGELWLIPTRRIAVGKTVILPAPCVIPLDRGEATAQLTPTDPRWCWKIVEHTPGGGTRHVSVPDSDQLIEYADLDDIDPRTLKTKDYGEDSWQSWFDQHASQLKGPAGPKGDRGEKGEHGNRITIGTGAPGEPSADGIDGDVYIDAATGDLYQIKNQ</sequence>
<feature type="region of interest" description="Disordered" evidence="1">
    <location>
        <begin position="120"/>
        <end position="159"/>
    </location>
</feature>
<gene>
    <name evidence="2" type="ORF">BL5915_03550</name>
</gene>
<name>A0A7L9UNN2_BIFLL</name>
<dbReference type="EMBL" id="CP062943">
    <property type="protein sequence ID" value="QOL55876.1"/>
    <property type="molecule type" value="Genomic_DNA"/>
</dbReference>
<accession>A0A7L9UNN2</accession>
<evidence type="ECO:0008006" key="4">
    <source>
        <dbReference type="Google" id="ProtNLM"/>
    </source>
</evidence>
<evidence type="ECO:0000256" key="1">
    <source>
        <dbReference type="SAM" id="MobiDB-lite"/>
    </source>
</evidence>
<dbReference type="AlphaFoldDB" id="A0A7L9UNN2"/>
<proteinExistence type="predicted"/>
<organism evidence="2 3">
    <name type="scientific">Bifidobacterium longum subsp. longum</name>
    <dbReference type="NCBI Taxonomy" id="1679"/>
    <lineage>
        <taxon>Bacteria</taxon>
        <taxon>Bacillati</taxon>
        <taxon>Actinomycetota</taxon>
        <taxon>Actinomycetes</taxon>
        <taxon>Bifidobacteriales</taxon>
        <taxon>Bifidobacteriaceae</taxon>
        <taxon>Bifidobacterium</taxon>
    </lineage>
</organism>